<evidence type="ECO:0000313" key="3">
    <source>
        <dbReference type="Proteomes" id="UP000326545"/>
    </source>
</evidence>
<proteinExistence type="predicted"/>
<feature type="domain" description="GmrSD restriction endonucleases N-terminal" evidence="1">
    <location>
        <begin position="43"/>
        <end position="114"/>
    </location>
</feature>
<evidence type="ECO:0000259" key="1">
    <source>
        <dbReference type="Pfam" id="PF03235"/>
    </source>
</evidence>
<dbReference type="Pfam" id="PF03235">
    <property type="entry name" value="GmrSD_N"/>
    <property type="match status" value="1"/>
</dbReference>
<dbReference type="EMBL" id="MN184887">
    <property type="protein sequence ID" value="QEQ95005.1"/>
    <property type="molecule type" value="Genomic_DNA"/>
</dbReference>
<gene>
    <name evidence="2" type="ORF">pEpSNUABM01_179</name>
</gene>
<protein>
    <submittedName>
        <fullName evidence="2">DUF262 domain-containing protein</fullName>
    </submittedName>
</protein>
<dbReference type="InterPro" id="IPR004919">
    <property type="entry name" value="GmrSD_N"/>
</dbReference>
<dbReference type="PANTHER" id="PTHR39639:SF1">
    <property type="entry name" value="DUF262 DOMAIN-CONTAINING PROTEIN"/>
    <property type="match status" value="1"/>
</dbReference>
<dbReference type="Proteomes" id="UP000326545">
    <property type="component" value="Segment"/>
</dbReference>
<accession>A0A5J6DBT9</accession>
<reference evidence="2 3" key="1">
    <citation type="submission" date="2019-07" db="EMBL/GenBank/DDBJ databases">
        <title>Complete genome sequence of bacteriophages infecting Erwinia pyrifoliae.</title>
        <authorList>
            <person name="Kim S.G."/>
            <person name="Park S.C."/>
        </authorList>
    </citation>
    <scope>NUCLEOTIDE SEQUENCE [LARGE SCALE GENOMIC DNA]</scope>
</reference>
<keyword evidence="3" id="KW-1185">Reference proteome</keyword>
<dbReference type="PANTHER" id="PTHR39639">
    <property type="entry name" value="CHROMOSOME 16, WHOLE GENOME SHOTGUN SEQUENCE"/>
    <property type="match status" value="1"/>
</dbReference>
<name>A0A5J6DBT9_9CAUD</name>
<sequence>MSELNNRGYAVNRITEHEKFQVTPGSHTIESYVGWIERNAFDYDAPYQRPYVWKKKQQQEFLRTCISGFPIGTIAIAKHENWLSRDTPWLEVVDGKQRLMTLEKFITGQIPITLNGIDLWWGKLTRPEQLAFGRPYLPLITMVNATKEQILDYFIAVNFTGVPQSNKHKALVLSMKENNNG</sequence>
<evidence type="ECO:0000313" key="2">
    <source>
        <dbReference type="EMBL" id="QEQ95005.1"/>
    </source>
</evidence>
<organism evidence="2 3">
    <name type="scientific">Erwinia phage pEp_SNUABM_01</name>
    <dbReference type="NCBI Taxonomy" id="2601643"/>
    <lineage>
        <taxon>Viruses</taxon>
        <taxon>Duplodnaviria</taxon>
        <taxon>Heunggongvirae</taxon>
        <taxon>Uroviricota</taxon>
        <taxon>Caudoviricetes</taxon>
        <taxon>Vequintavirinae</taxon>
        <taxon>Henunavirus</taxon>
        <taxon>Henunavirus SNUABM01</taxon>
    </lineage>
</organism>